<evidence type="ECO:0000256" key="7">
    <source>
        <dbReference type="PROSITE-ProRule" id="PRU01373"/>
    </source>
</evidence>
<keyword evidence="4 7" id="KW-0133">Cell shape</keyword>
<name>A0A1H9C6S4_9HYPH</name>
<dbReference type="PANTHER" id="PTHR36699:SF1">
    <property type="entry name" value="L,D-TRANSPEPTIDASE YAFK-RELATED"/>
    <property type="match status" value="1"/>
</dbReference>
<dbReference type="GO" id="GO:0071555">
    <property type="term" value="P:cell wall organization"/>
    <property type="evidence" value="ECO:0007669"/>
    <property type="project" value="UniProtKB-UniRule"/>
</dbReference>
<comment type="pathway">
    <text evidence="1 7">Cell wall biogenesis; peptidoglycan biosynthesis.</text>
</comment>
<dbReference type="InterPro" id="IPR005490">
    <property type="entry name" value="LD_TPept_cat_dom"/>
</dbReference>
<dbReference type="InterPro" id="IPR038063">
    <property type="entry name" value="Transpep_catalytic_dom"/>
</dbReference>
<evidence type="ECO:0000313" key="11">
    <source>
        <dbReference type="Proteomes" id="UP000199647"/>
    </source>
</evidence>
<dbReference type="GO" id="GO:0009252">
    <property type="term" value="P:peptidoglycan biosynthetic process"/>
    <property type="evidence" value="ECO:0007669"/>
    <property type="project" value="UniProtKB-KW"/>
</dbReference>
<dbReference type="Pfam" id="PF03734">
    <property type="entry name" value="YkuD"/>
    <property type="match status" value="1"/>
</dbReference>
<evidence type="ECO:0000313" key="10">
    <source>
        <dbReference type="EMBL" id="SEP96834.1"/>
    </source>
</evidence>
<dbReference type="RefSeq" id="WP_092495256.1">
    <property type="nucleotide sequence ID" value="NZ_FOFG01000002.1"/>
</dbReference>
<protein>
    <submittedName>
        <fullName evidence="10">Murein L,D-transpeptidase YafK</fullName>
    </submittedName>
</protein>
<dbReference type="GO" id="GO:0004180">
    <property type="term" value="F:carboxypeptidase activity"/>
    <property type="evidence" value="ECO:0007669"/>
    <property type="project" value="UniProtKB-ARBA"/>
</dbReference>
<reference evidence="10 11" key="1">
    <citation type="submission" date="2016-10" db="EMBL/GenBank/DDBJ databases">
        <authorList>
            <person name="de Groot N.N."/>
        </authorList>
    </citation>
    <scope>NUCLEOTIDE SEQUENCE [LARGE SCALE GENOMIC DNA]</scope>
    <source>
        <strain evidence="10 11">A52C2</strain>
    </source>
</reference>
<dbReference type="SUPFAM" id="SSF141523">
    <property type="entry name" value="L,D-transpeptidase catalytic domain-like"/>
    <property type="match status" value="1"/>
</dbReference>
<gene>
    <name evidence="10" type="ORF">SAMN05216548_10267</name>
</gene>
<dbReference type="PROSITE" id="PS52029">
    <property type="entry name" value="LD_TPASE"/>
    <property type="match status" value="1"/>
</dbReference>
<dbReference type="OrthoDB" id="9809748at2"/>
<feature type="active site" description="Nucleophile" evidence="7">
    <location>
        <position position="159"/>
    </location>
</feature>
<evidence type="ECO:0000256" key="2">
    <source>
        <dbReference type="ARBA" id="ARBA00005992"/>
    </source>
</evidence>
<accession>A0A1H9C6S4</accession>
<feature type="domain" description="L,D-TPase catalytic" evidence="9">
    <location>
        <begin position="58"/>
        <end position="190"/>
    </location>
</feature>
<feature type="active site" description="Proton donor/acceptor" evidence="7">
    <location>
        <position position="151"/>
    </location>
</feature>
<dbReference type="PANTHER" id="PTHR36699">
    <property type="entry name" value="LD-TRANSPEPTIDASE"/>
    <property type="match status" value="1"/>
</dbReference>
<evidence type="ECO:0000256" key="1">
    <source>
        <dbReference type="ARBA" id="ARBA00004752"/>
    </source>
</evidence>
<dbReference type="EMBL" id="FOFG01000002">
    <property type="protein sequence ID" value="SEP96834.1"/>
    <property type="molecule type" value="Genomic_DNA"/>
</dbReference>
<feature type="signal peptide" evidence="8">
    <location>
        <begin position="1"/>
        <end position="24"/>
    </location>
</feature>
<keyword evidence="5 7" id="KW-0573">Peptidoglycan synthesis</keyword>
<dbReference type="STRING" id="1855383.SAMN05216548_10267"/>
<organism evidence="10 11">
    <name type="scientific">Faunimonas pinastri</name>
    <dbReference type="NCBI Taxonomy" id="1855383"/>
    <lineage>
        <taxon>Bacteria</taxon>
        <taxon>Pseudomonadati</taxon>
        <taxon>Pseudomonadota</taxon>
        <taxon>Alphaproteobacteria</taxon>
        <taxon>Hyphomicrobiales</taxon>
        <taxon>Afifellaceae</taxon>
        <taxon>Faunimonas</taxon>
    </lineage>
</organism>
<keyword evidence="8" id="KW-0732">Signal</keyword>
<sequence length="462" mass="49644">MLSIRRFGRVGAFLVGAMAALVLASCTDVAQLPKQVRPFSSETRALLVKNDMDEKSPILVRIFKEDSSFEVWKQQKTTGRFALVKSYQICKWSGGLGPKVKEGDRQSPEGFYTIYPGQMNPKSAYYLSFNIGFPNAYDRAHSRTGVALMVHGICSSAGCYAMNDDQMQEIWTFARTAFEGGQRAFQVQAYPFRMTPENMAKHYGDPNMPFWKMLKVGYDHFEVTHQEPKVDVCSGQYVFNSNSQNGIAFNPTGACPVMTVPEPLRVAVAQKEAQDDAKTQIVLAQLQQDQIKSERREQDKLNPHPTMLASIFGAPKAAEATKLSTPAAPAPTAVAQLTPAVAASAQKAVDPIHTGSIQKAPAAVPATAKAKAAPVAVSQPMLAAREPAAAPASDFGAEPPVGATAYAESEQPKHRSLFARLIGKNSTPENETAPVIPAALQTNTAATAAAAGSTGSIVSLPR</sequence>
<keyword evidence="3" id="KW-0808">Transferase</keyword>
<feature type="chain" id="PRO_5011726528" evidence="8">
    <location>
        <begin position="25"/>
        <end position="462"/>
    </location>
</feature>
<evidence type="ECO:0000256" key="3">
    <source>
        <dbReference type="ARBA" id="ARBA00022679"/>
    </source>
</evidence>
<dbReference type="AlphaFoldDB" id="A0A1H9C6S4"/>
<evidence type="ECO:0000259" key="9">
    <source>
        <dbReference type="PROSITE" id="PS52029"/>
    </source>
</evidence>
<dbReference type="Proteomes" id="UP000199647">
    <property type="component" value="Unassembled WGS sequence"/>
</dbReference>
<keyword evidence="11" id="KW-1185">Reference proteome</keyword>
<evidence type="ECO:0000256" key="5">
    <source>
        <dbReference type="ARBA" id="ARBA00022984"/>
    </source>
</evidence>
<proteinExistence type="inferred from homology"/>
<evidence type="ECO:0000256" key="6">
    <source>
        <dbReference type="ARBA" id="ARBA00023316"/>
    </source>
</evidence>
<comment type="similarity">
    <text evidence="2">Belongs to the YkuD family.</text>
</comment>
<keyword evidence="6 7" id="KW-0961">Cell wall biogenesis/degradation</keyword>
<dbReference type="GO" id="GO:0008360">
    <property type="term" value="P:regulation of cell shape"/>
    <property type="evidence" value="ECO:0007669"/>
    <property type="project" value="UniProtKB-UniRule"/>
</dbReference>
<evidence type="ECO:0000256" key="4">
    <source>
        <dbReference type="ARBA" id="ARBA00022960"/>
    </source>
</evidence>
<dbReference type="PROSITE" id="PS51257">
    <property type="entry name" value="PROKAR_LIPOPROTEIN"/>
    <property type="match status" value="1"/>
</dbReference>
<evidence type="ECO:0000256" key="8">
    <source>
        <dbReference type="SAM" id="SignalP"/>
    </source>
</evidence>
<dbReference type="GO" id="GO:0016740">
    <property type="term" value="F:transferase activity"/>
    <property type="evidence" value="ECO:0007669"/>
    <property type="project" value="UniProtKB-KW"/>
</dbReference>